<keyword evidence="2" id="KW-0479">Metal-binding</keyword>
<keyword evidence="4" id="KW-0539">Nucleus</keyword>
<dbReference type="GO" id="GO:0005634">
    <property type="term" value="C:nucleus"/>
    <property type="evidence" value="ECO:0007669"/>
    <property type="project" value="UniProtKB-SubCell"/>
</dbReference>
<accession>A0A165YC92</accession>
<dbReference type="Pfam" id="PF00172">
    <property type="entry name" value="Zn_clus"/>
    <property type="match status" value="1"/>
</dbReference>
<organism evidence="7 8">
    <name type="scientific">Sistotremastrum suecicum HHB10207 ss-3</name>
    <dbReference type="NCBI Taxonomy" id="1314776"/>
    <lineage>
        <taxon>Eukaryota</taxon>
        <taxon>Fungi</taxon>
        <taxon>Dikarya</taxon>
        <taxon>Basidiomycota</taxon>
        <taxon>Agaricomycotina</taxon>
        <taxon>Agaricomycetes</taxon>
        <taxon>Sistotremastrales</taxon>
        <taxon>Sistotremastraceae</taxon>
        <taxon>Sistotremastrum</taxon>
    </lineage>
</organism>
<dbReference type="InterPro" id="IPR050987">
    <property type="entry name" value="AtrR-like"/>
</dbReference>
<dbReference type="GO" id="GO:0003677">
    <property type="term" value="F:DNA binding"/>
    <property type="evidence" value="ECO:0007669"/>
    <property type="project" value="UniProtKB-KW"/>
</dbReference>
<feature type="compositionally biased region" description="Polar residues" evidence="5">
    <location>
        <begin position="238"/>
        <end position="254"/>
    </location>
</feature>
<dbReference type="STRING" id="1314776.A0A165YC92"/>
<feature type="region of interest" description="Disordered" evidence="5">
    <location>
        <begin position="151"/>
        <end position="189"/>
    </location>
</feature>
<evidence type="ECO:0000256" key="3">
    <source>
        <dbReference type="ARBA" id="ARBA00023125"/>
    </source>
</evidence>
<evidence type="ECO:0000256" key="4">
    <source>
        <dbReference type="ARBA" id="ARBA00023242"/>
    </source>
</evidence>
<feature type="region of interest" description="Disordered" evidence="5">
    <location>
        <begin position="1"/>
        <end position="29"/>
    </location>
</feature>
<dbReference type="Gene3D" id="4.10.240.10">
    <property type="entry name" value="Zn(2)-C6 fungal-type DNA-binding domain"/>
    <property type="match status" value="1"/>
</dbReference>
<gene>
    <name evidence="7" type="ORF">SISSUDRAFT_444010</name>
</gene>
<dbReference type="PANTHER" id="PTHR46910:SF3">
    <property type="entry name" value="HALOTOLERANCE PROTEIN 9-RELATED"/>
    <property type="match status" value="1"/>
</dbReference>
<keyword evidence="8" id="KW-1185">Reference proteome</keyword>
<dbReference type="Proteomes" id="UP000076798">
    <property type="component" value="Unassembled WGS sequence"/>
</dbReference>
<protein>
    <recommendedName>
        <fullName evidence="6">Zn(2)-C6 fungal-type domain-containing protein</fullName>
    </recommendedName>
</protein>
<keyword evidence="3" id="KW-0238">DNA-binding</keyword>
<dbReference type="GO" id="GO:0000981">
    <property type="term" value="F:DNA-binding transcription factor activity, RNA polymerase II-specific"/>
    <property type="evidence" value="ECO:0007669"/>
    <property type="project" value="InterPro"/>
</dbReference>
<dbReference type="InterPro" id="IPR036864">
    <property type="entry name" value="Zn2-C6_fun-type_DNA-bd_sf"/>
</dbReference>
<dbReference type="AlphaFoldDB" id="A0A165YC92"/>
<feature type="domain" description="Zn(2)-C6 fungal-type" evidence="6">
    <location>
        <begin position="59"/>
        <end position="91"/>
    </location>
</feature>
<dbReference type="PROSITE" id="PS50048">
    <property type="entry name" value="ZN2_CY6_FUNGAL_2"/>
    <property type="match status" value="1"/>
</dbReference>
<feature type="region of interest" description="Disordered" evidence="5">
    <location>
        <begin position="211"/>
        <end position="280"/>
    </location>
</feature>
<dbReference type="CDD" id="cd00067">
    <property type="entry name" value="GAL4"/>
    <property type="match status" value="1"/>
</dbReference>
<feature type="compositionally biased region" description="Polar residues" evidence="5">
    <location>
        <begin position="211"/>
        <end position="223"/>
    </location>
</feature>
<feature type="compositionally biased region" description="Basic and acidic residues" evidence="5">
    <location>
        <begin position="1"/>
        <end position="12"/>
    </location>
</feature>
<evidence type="ECO:0000256" key="5">
    <source>
        <dbReference type="SAM" id="MobiDB-lite"/>
    </source>
</evidence>
<dbReference type="InterPro" id="IPR001138">
    <property type="entry name" value="Zn2Cys6_DnaBD"/>
</dbReference>
<dbReference type="PANTHER" id="PTHR46910">
    <property type="entry name" value="TRANSCRIPTION FACTOR PDR1"/>
    <property type="match status" value="1"/>
</dbReference>
<dbReference type="GO" id="GO:0008270">
    <property type="term" value="F:zinc ion binding"/>
    <property type="evidence" value="ECO:0007669"/>
    <property type="project" value="InterPro"/>
</dbReference>
<reference evidence="7 8" key="1">
    <citation type="journal article" date="2016" name="Mol. Biol. Evol.">
        <title>Comparative Genomics of Early-Diverging Mushroom-Forming Fungi Provides Insights into the Origins of Lignocellulose Decay Capabilities.</title>
        <authorList>
            <person name="Nagy L.G."/>
            <person name="Riley R."/>
            <person name="Tritt A."/>
            <person name="Adam C."/>
            <person name="Daum C."/>
            <person name="Floudas D."/>
            <person name="Sun H."/>
            <person name="Yadav J.S."/>
            <person name="Pangilinan J."/>
            <person name="Larsson K.H."/>
            <person name="Matsuura K."/>
            <person name="Barry K."/>
            <person name="Labutti K."/>
            <person name="Kuo R."/>
            <person name="Ohm R.A."/>
            <person name="Bhattacharya S.S."/>
            <person name="Shirouzu T."/>
            <person name="Yoshinaga Y."/>
            <person name="Martin F.M."/>
            <person name="Grigoriev I.V."/>
            <person name="Hibbett D.S."/>
        </authorList>
    </citation>
    <scope>NUCLEOTIDE SEQUENCE [LARGE SCALE GENOMIC DNA]</scope>
    <source>
        <strain evidence="7 8">HHB10207 ss-3</strain>
    </source>
</reference>
<sequence length="280" mass="30694">MMHDSSVPKREPDDDDNSQQSSGSVPRSRASKGLNCIFFCVLTCNLTSDLTPMTLFSIACDNCRQVRRKCESDIPGGPCRACLAASIDCHFTQPSRQRGPPKGYLRAVESRLHEMEATLGLIQSIPDESVQSLLQDIAQDPYARHILDRVRQSPFGPDGQPPMSAGVEPSTSSGFGRGQEPEAVNPFVEGPTNEWQRQVVAHLMARQSLGWSSAAPSQQTNAVPTGLPTSRAWAAGPSRSTESQQYTPQVQRNSRPVAMSSFQGHRMSFLRSRKCGKSYQ</sequence>
<evidence type="ECO:0000256" key="1">
    <source>
        <dbReference type="ARBA" id="ARBA00004123"/>
    </source>
</evidence>
<feature type="compositionally biased region" description="Basic residues" evidence="5">
    <location>
        <begin position="271"/>
        <end position="280"/>
    </location>
</feature>
<evidence type="ECO:0000313" key="8">
    <source>
        <dbReference type="Proteomes" id="UP000076798"/>
    </source>
</evidence>
<dbReference type="SMART" id="SM00066">
    <property type="entry name" value="GAL4"/>
    <property type="match status" value="1"/>
</dbReference>
<proteinExistence type="predicted"/>
<comment type="subcellular location">
    <subcellularLocation>
        <location evidence="1">Nucleus</location>
    </subcellularLocation>
</comment>
<dbReference type="OrthoDB" id="2123952at2759"/>
<dbReference type="PROSITE" id="PS00463">
    <property type="entry name" value="ZN2_CY6_FUNGAL_1"/>
    <property type="match status" value="1"/>
</dbReference>
<dbReference type="EMBL" id="KV428268">
    <property type="protein sequence ID" value="KZT33090.1"/>
    <property type="molecule type" value="Genomic_DNA"/>
</dbReference>
<evidence type="ECO:0000256" key="2">
    <source>
        <dbReference type="ARBA" id="ARBA00022723"/>
    </source>
</evidence>
<evidence type="ECO:0000259" key="6">
    <source>
        <dbReference type="PROSITE" id="PS50048"/>
    </source>
</evidence>
<evidence type="ECO:0000313" key="7">
    <source>
        <dbReference type="EMBL" id="KZT33090.1"/>
    </source>
</evidence>
<name>A0A165YC92_9AGAM</name>
<dbReference type="SUPFAM" id="SSF57701">
    <property type="entry name" value="Zn2/Cys6 DNA-binding domain"/>
    <property type="match status" value="1"/>
</dbReference>